<evidence type="ECO:0000256" key="1">
    <source>
        <dbReference type="ARBA" id="ARBA00023125"/>
    </source>
</evidence>
<dbReference type="PRINTS" id="PR00455">
    <property type="entry name" value="HTHTETR"/>
</dbReference>
<keyword evidence="1 2" id="KW-0238">DNA-binding</keyword>
<dbReference type="SUPFAM" id="SSF46689">
    <property type="entry name" value="Homeodomain-like"/>
    <property type="match status" value="1"/>
</dbReference>
<reference evidence="4 5" key="1">
    <citation type="journal article" date="2011" name="Stand. Genomic Sci.">
        <title>Complete genome sequence of Haliscomenobacter hydrossis type strain (O).</title>
        <authorList>
            <consortium name="US DOE Joint Genome Institute (JGI-PGF)"/>
            <person name="Daligault H."/>
            <person name="Lapidus A."/>
            <person name="Zeytun A."/>
            <person name="Nolan M."/>
            <person name="Lucas S."/>
            <person name="Del Rio T.G."/>
            <person name="Tice H."/>
            <person name="Cheng J.F."/>
            <person name="Tapia R."/>
            <person name="Han C."/>
            <person name="Goodwin L."/>
            <person name="Pitluck S."/>
            <person name="Liolios K."/>
            <person name="Pagani I."/>
            <person name="Ivanova N."/>
            <person name="Huntemann M."/>
            <person name="Mavromatis K."/>
            <person name="Mikhailova N."/>
            <person name="Pati A."/>
            <person name="Chen A."/>
            <person name="Palaniappan K."/>
            <person name="Land M."/>
            <person name="Hauser L."/>
            <person name="Brambilla E.M."/>
            <person name="Rohde M."/>
            <person name="Verbarg S."/>
            <person name="Goker M."/>
            <person name="Bristow J."/>
            <person name="Eisen J.A."/>
            <person name="Markowitz V."/>
            <person name="Hugenholtz P."/>
            <person name="Kyrpides N.C."/>
            <person name="Klenk H.P."/>
            <person name="Woyke T."/>
        </authorList>
    </citation>
    <scope>NUCLEOTIDE SEQUENCE [LARGE SCALE GENOMIC DNA]</scope>
    <source>
        <strain evidence="5">ATCC 27775 / DSM 1100 / LMG 10767 / O</strain>
    </source>
</reference>
<keyword evidence="5" id="KW-1185">Reference proteome</keyword>
<dbReference type="Gene3D" id="1.10.357.10">
    <property type="entry name" value="Tetracycline Repressor, domain 2"/>
    <property type="match status" value="1"/>
</dbReference>
<dbReference type="Proteomes" id="UP000008461">
    <property type="component" value="Chromosome"/>
</dbReference>
<dbReference type="InterPro" id="IPR050624">
    <property type="entry name" value="HTH-type_Tx_Regulator"/>
</dbReference>
<gene>
    <name evidence="4" type="ordered locus">Halhy_3167</name>
</gene>
<dbReference type="HOGENOM" id="CLU_091262_1_0_10"/>
<organism evidence="4 5">
    <name type="scientific">Haliscomenobacter hydrossis (strain ATCC 27775 / DSM 1100 / LMG 10767 / O)</name>
    <dbReference type="NCBI Taxonomy" id="760192"/>
    <lineage>
        <taxon>Bacteria</taxon>
        <taxon>Pseudomonadati</taxon>
        <taxon>Bacteroidota</taxon>
        <taxon>Saprospiria</taxon>
        <taxon>Saprospirales</taxon>
        <taxon>Haliscomenobacteraceae</taxon>
        <taxon>Haliscomenobacter</taxon>
    </lineage>
</organism>
<sequence length="201" mass="23299">MNTKDKILEKSIELFNNQGVHNVGVRDVARALEMSPGNVSYHFPKKEDLILALMEKMSEGNNFCLEAYGQKEASLLSFIALYEGLFTNQFAYRGLLIGNTEFEDVLRNRYAYKKTYEKRVHQLQNILIGLRNKGLLHLSEPDQKMFLAFLTFFGRSWIHESFIYQQNDSAKETIQHYINLLKWQLSLIATEEGKLQLAQLA</sequence>
<dbReference type="STRING" id="760192.Halhy_3167"/>
<dbReference type="GO" id="GO:0003677">
    <property type="term" value="F:DNA binding"/>
    <property type="evidence" value="ECO:0007669"/>
    <property type="project" value="UniProtKB-UniRule"/>
</dbReference>
<dbReference type="PROSITE" id="PS50977">
    <property type="entry name" value="HTH_TETR_2"/>
    <property type="match status" value="1"/>
</dbReference>
<feature type="DNA-binding region" description="H-T-H motif" evidence="2">
    <location>
        <begin position="24"/>
        <end position="43"/>
    </location>
</feature>
<dbReference type="KEGG" id="hhy:Halhy_3167"/>
<dbReference type="Pfam" id="PF00440">
    <property type="entry name" value="TetR_N"/>
    <property type="match status" value="1"/>
</dbReference>
<reference key="2">
    <citation type="submission" date="2011-04" db="EMBL/GenBank/DDBJ databases">
        <title>Complete sequence of chromosome of Haliscomenobacter hydrossis DSM 1100.</title>
        <authorList>
            <consortium name="US DOE Joint Genome Institute (JGI-PGF)"/>
            <person name="Lucas S."/>
            <person name="Han J."/>
            <person name="Lapidus A."/>
            <person name="Bruce D."/>
            <person name="Goodwin L."/>
            <person name="Pitluck S."/>
            <person name="Peters L."/>
            <person name="Kyrpides N."/>
            <person name="Mavromatis K."/>
            <person name="Ivanova N."/>
            <person name="Ovchinnikova G."/>
            <person name="Pagani I."/>
            <person name="Daligault H."/>
            <person name="Detter J.C."/>
            <person name="Han C."/>
            <person name="Land M."/>
            <person name="Hauser L."/>
            <person name="Markowitz V."/>
            <person name="Cheng J.-F."/>
            <person name="Hugenholtz P."/>
            <person name="Woyke T."/>
            <person name="Wu D."/>
            <person name="Verbarg S."/>
            <person name="Frueling A."/>
            <person name="Brambilla E."/>
            <person name="Klenk H.-P."/>
            <person name="Eisen J.A."/>
        </authorList>
    </citation>
    <scope>NUCLEOTIDE SEQUENCE</scope>
    <source>
        <strain>DSM 1100</strain>
    </source>
</reference>
<dbReference type="OrthoDB" id="9785164at2"/>
<dbReference type="InterPro" id="IPR009057">
    <property type="entry name" value="Homeodomain-like_sf"/>
</dbReference>
<evidence type="ECO:0000313" key="4">
    <source>
        <dbReference type="EMBL" id="AEE51028.1"/>
    </source>
</evidence>
<protein>
    <submittedName>
        <fullName evidence="4">Regulatory protein TetR</fullName>
    </submittedName>
</protein>
<dbReference type="AlphaFoldDB" id="F4KQQ5"/>
<dbReference type="eggNOG" id="COG1309">
    <property type="taxonomic scope" value="Bacteria"/>
</dbReference>
<proteinExistence type="predicted"/>
<dbReference type="EMBL" id="CP002691">
    <property type="protein sequence ID" value="AEE51028.1"/>
    <property type="molecule type" value="Genomic_DNA"/>
</dbReference>
<name>F4KQQ5_HALH1</name>
<feature type="domain" description="HTH tetR-type" evidence="3">
    <location>
        <begin position="1"/>
        <end position="61"/>
    </location>
</feature>
<evidence type="ECO:0000259" key="3">
    <source>
        <dbReference type="PROSITE" id="PS50977"/>
    </source>
</evidence>
<dbReference type="RefSeq" id="WP_013765570.1">
    <property type="nucleotide sequence ID" value="NC_015510.1"/>
</dbReference>
<evidence type="ECO:0000313" key="5">
    <source>
        <dbReference type="Proteomes" id="UP000008461"/>
    </source>
</evidence>
<dbReference type="InterPro" id="IPR001647">
    <property type="entry name" value="HTH_TetR"/>
</dbReference>
<dbReference type="PANTHER" id="PTHR43479">
    <property type="entry name" value="ACREF/ENVCD OPERON REPRESSOR-RELATED"/>
    <property type="match status" value="1"/>
</dbReference>
<dbReference type="PANTHER" id="PTHR43479:SF11">
    <property type="entry name" value="ACREF_ENVCD OPERON REPRESSOR-RELATED"/>
    <property type="match status" value="1"/>
</dbReference>
<evidence type="ECO:0000256" key="2">
    <source>
        <dbReference type="PROSITE-ProRule" id="PRU00335"/>
    </source>
</evidence>
<accession>F4KQQ5</accession>